<feature type="transmembrane region" description="Helical" evidence="1">
    <location>
        <begin position="48"/>
        <end position="69"/>
    </location>
</feature>
<comment type="caution">
    <text evidence="2">The sequence shown here is derived from an EMBL/GenBank/DDBJ whole genome shotgun (WGS) entry which is preliminary data.</text>
</comment>
<evidence type="ECO:0000256" key="1">
    <source>
        <dbReference type="SAM" id="Phobius"/>
    </source>
</evidence>
<gene>
    <name evidence="2" type="ORF">M2280_001659</name>
</gene>
<dbReference type="EMBL" id="JARXVC010000003">
    <property type="protein sequence ID" value="MDH6280447.1"/>
    <property type="molecule type" value="Genomic_DNA"/>
</dbReference>
<accession>A0ABT6M829</accession>
<dbReference type="RefSeq" id="WP_280759778.1">
    <property type="nucleotide sequence ID" value="NZ_JARXVC010000003.1"/>
</dbReference>
<keyword evidence="1" id="KW-0472">Membrane</keyword>
<evidence type="ECO:0000313" key="2">
    <source>
        <dbReference type="EMBL" id="MDH6280447.1"/>
    </source>
</evidence>
<proteinExistence type="predicted"/>
<name>A0ABT6M829_9NOCA</name>
<evidence type="ECO:0000313" key="3">
    <source>
        <dbReference type="Proteomes" id="UP001160334"/>
    </source>
</evidence>
<keyword evidence="1" id="KW-1133">Transmembrane helix</keyword>
<protein>
    <submittedName>
        <fullName evidence="2">Uncharacterized protein</fullName>
    </submittedName>
</protein>
<keyword evidence="1" id="KW-0812">Transmembrane</keyword>
<sequence length="80" mass="8380">MRGFFFSSGAAPGLLGVVDFLAALFTDRLEYPDDGTSWAPRLSTAGEILFAAPFLLISAASVFAIRVVWSPSPTTATAAP</sequence>
<reference evidence="2 3" key="1">
    <citation type="submission" date="2023-04" db="EMBL/GenBank/DDBJ databases">
        <title>Forest soil microbial communities from Buena Vista Peninsula, Colon Province, Panama.</title>
        <authorList>
            <person name="Bouskill N."/>
        </authorList>
    </citation>
    <scope>NUCLEOTIDE SEQUENCE [LARGE SCALE GENOMIC DNA]</scope>
    <source>
        <strain evidence="2 3">CFH S0262</strain>
    </source>
</reference>
<organism evidence="2 3">
    <name type="scientific">Prescottella agglutinans</name>
    <dbReference type="NCBI Taxonomy" id="1644129"/>
    <lineage>
        <taxon>Bacteria</taxon>
        <taxon>Bacillati</taxon>
        <taxon>Actinomycetota</taxon>
        <taxon>Actinomycetes</taxon>
        <taxon>Mycobacteriales</taxon>
        <taxon>Nocardiaceae</taxon>
        <taxon>Prescottella</taxon>
    </lineage>
</organism>
<dbReference type="Proteomes" id="UP001160334">
    <property type="component" value="Unassembled WGS sequence"/>
</dbReference>
<keyword evidence="3" id="KW-1185">Reference proteome</keyword>